<gene>
    <name evidence="1" type="ORF">BaRGS_00036337</name>
</gene>
<protein>
    <submittedName>
        <fullName evidence="1">Uncharacterized protein</fullName>
    </submittedName>
</protein>
<organism evidence="1 2">
    <name type="scientific">Batillaria attramentaria</name>
    <dbReference type="NCBI Taxonomy" id="370345"/>
    <lineage>
        <taxon>Eukaryota</taxon>
        <taxon>Metazoa</taxon>
        <taxon>Spiralia</taxon>
        <taxon>Lophotrochozoa</taxon>
        <taxon>Mollusca</taxon>
        <taxon>Gastropoda</taxon>
        <taxon>Caenogastropoda</taxon>
        <taxon>Sorbeoconcha</taxon>
        <taxon>Cerithioidea</taxon>
        <taxon>Batillariidae</taxon>
        <taxon>Batillaria</taxon>
    </lineage>
</organism>
<keyword evidence="2" id="KW-1185">Reference proteome</keyword>
<proteinExistence type="predicted"/>
<evidence type="ECO:0000313" key="1">
    <source>
        <dbReference type="EMBL" id="KAK7469667.1"/>
    </source>
</evidence>
<feature type="non-terminal residue" evidence="1">
    <location>
        <position position="1"/>
    </location>
</feature>
<dbReference type="AlphaFoldDB" id="A0ABD0JCB7"/>
<dbReference type="Proteomes" id="UP001519460">
    <property type="component" value="Unassembled WGS sequence"/>
</dbReference>
<reference evidence="1 2" key="1">
    <citation type="journal article" date="2023" name="Sci. Data">
        <title>Genome assembly of the Korean intertidal mud-creeper Batillaria attramentaria.</title>
        <authorList>
            <person name="Patra A.K."/>
            <person name="Ho P.T."/>
            <person name="Jun S."/>
            <person name="Lee S.J."/>
            <person name="Kim Y."/>
            <person name="Won Y.J."/>
        </authorList>
    </citation>
    <scope>NUCLEOTIDE SEQUENCE [LARGE SCALE GENOMIC DNA]</scope>
    <source>
        <strain evidence="1">Wonlab-2016</strain>
    </source>
</reference>
<comment type="caution">
    <text evidence="1">The sequence shown here is derived from an EMBL/GenBank/DDBJ whole genome shotgun (WGS) entry which is preliminary data.</text>
</comment>
<dbReference type="EMBL" id="JACVVK020000509">
    <property type="protein sequence ID" value="KAK7469667.1"/>
    <property type="molecule type" value="Genomic_DNA"/>
</dbReference>
<name>A0ABD0JCB7_9CAEN</name>
<sequence length="50" mass="5223">RVEYNILPVSAELVTKIANATAAAKERMTADAIGTSTSLCESKLPSTVVT</sequence>
<evidence type="ECO:0000313" key="2">
    <source>
        <dbReference type="Proteomes" id="UP001519460"/>
    </source>
</evidence>
<accession>A0ABD0JCB7</accession>